<dbReference type="Pfam" id="PF21983">
    <property type="entry name" value="NikA-like"/>
    <property type="match status" value="1"/>
</dbReference>
<dbReference type="InterPro" id="IPR053842">
    <property type="entry name" value="NikA-like"/>
</dbReference>
<evidence type="ECO:0008006" key="3">
    <source>
        <dbReference type="Google" id="ProtNLM"/>
    </source>
</evidence>
<dbReference type="Proteomes" id="UP000639010">
    <property type="component" value="Unassembled WGS sequence"/>
</dbReference>
<accession>A0ABR9H933</accession>
<dbReference type="RefSeq" id="WP_192624983.1">
    <property type="nucleotide sequence ID" value="NZ_JADBGG010000050.1"/>
</dbReference>
<name>A0ABR9H933_9BACT</name>
<organism evidence="1 2">
    <name type="scientific">Desulfomicrobium macestii</name>
    <dbReference type="NCBI Taxonomy" id="90731"/>
    <lineage>
        <taxon>Bacteria</taxon>
        <taxon>Pseudomonadati</taxon>
        <taxon>Thermodesulfobacteriota</taxon>
        <taxon>Desulfovibrionia</taxon>
        <taxon>Desulfovibrionales</taxon>
        <taxon>Desulfomicrobiaceae</taxon>
        <taxon>Desulfomicrobium</taxon>
    </lineage>
</organism>
<dbReference type="EMBL" id="JADBGG010000050">
    <property type="protein sequence ID" value="MBE1427214.1"/>
    <property type="molecule type" value="Genomic_DNA"/>
</dbReference>
<evidence type="ECO:0000313" key="1">
    <source>
        <dbReference type="EMBL" id="MBE1427214.1"/>
    </source>
</evidence>
<reference evidence="1 2" key="1">
    <citation type="submission" date="2020-10" db="EMBL/GenBank/DDBJ databases">
        <title>Genomic Encyclopedia of Type Strains, Phase IV (KMG-IV): sequencing the most valuable type-strain genomes for metagenomic binning, comparative biology and taxonomic classification.</title>
        <authorList>
            <person name="Goeker M."/>
        </authorList>
    </citation>
    <scope>NUCLEOTIDE SEQUENCE [LARGE SCALE GENOMIC DNA]</scope>
    <source>
        <strain evidence="1 2">DSM 4194</strain>
    </source>
</reference>
<comment type="caution">
    <text evidence="1">The sequence shown here is derived from an EMBL/GenBank/DDBJ whole genome shotgun (WGS) entry which is preliminary data.</text>
</comment>
<gene>
    <name evidence="1" type="ORF">H4684_003904</name>
</gene>
<proteinExistence type="predicted"/>
<keyword evidence="2" id="KW-1185">Reference proteome</keyword>
<protein>
    <recommendedName>
        <fullName evidence="3">Mobilization protein</fullName>
    </recommendedName>
</protein>
<sequence>MAGKRGPAPKPDEEKRQVRVSVYLTPAELSELDQRRGGMERSEWLRRAGLAKRLAPAIPAVNREAWAALARTAANLNQIARSMNAAGQLRDADLVGILAELHGQVQALRSDLVGAGVHQVVAEEDPS</sequence>
<evidence type="ECO:0000313" key="2">
    <source>
        <dbReference type="Proteomes" id="UP000639010"/>
    </source>
</evidence>